<comment type="caution">
    <text evidence="2">The sequence shown here is derived from an EMBL/GenBank/DDBJ whole genome shotgun (WGS) entry which is preliminary data.</text>
</comment>
<evidence type="ECO:0000313" key="3">
    <source>
        <dbReference type="Proteomes" id="UP000193944"/>
    </source>
</evidence>
<sequence>MVKTLDKVPLSKTISKKKINKNKNKIKTEDKEKYKEKNNNKNNKNKKDNDNIANTSKPITKIKNETSIKNGKKKDKIINSPNKPLDLPQPSALLQIPLTGNVENLFWVLPYSTNNKLKITVHWPGIIIDTNDILDKSIIPKKPEIKDNPDIFFVLVQLFGIYKL</sequence>
<feature type="compositionally biased region" description="Basic residues" evidence="1">
    <location>
        <begin position="14"/>
        <end position="25"/>
    </location>
</feature>
<organism evidence="2 3">
    <name type="scientific">Anaeromyces robustus</name>
    <dbReference type="NCBI Taxonomy" id="1754192"/>
    <lineage>
        <taxon>Eukaryota</taxon>
        <taxon>Fungi</taxon>
        <taxon>Fungi incertae sedis</taxon>
        <taxon>Chytridiomycota</taxon>
        <taxon>Chytridiomycota incertae sedis</taxon>
        <taxon>Neocallimastigomycetes</taxon>
        <taxon>Neocallimastigales</taxon>
        <taxon>Neocallimastigaceae</taxon>
        <taxon>Anaeromyces</taxon>
    </lineage>
</organism>
<reference evidence="2 3" key="2">
    <citation type="submission" date="2016-08" db="EMBL/GenBank/DDBJ databases">
        <title>Pervasive Adenine N6-methylation of Active Genes in Fungi.</title>
        <authorList>
            <consortium name="DOE Joint Genome Institute"/>
            <person name="Mondo S.J."/>
            <person name="Dannebaum R.O."/>
            <person name="Kuo R.C."/>
            <person name="Labutti K."/>
            <person name="Haridas S."/>
            <person name="Kuo A."/>
            <person name="Salamov A."/>
            <person name="Ahrendt S.R."/>
            <person name="Lipzen A."/>
            <person name="Sullivan W."/>
            <person name="Andreopoulos W.B."/>
            <person name="Clum A."/>
            <person name="Lindquist E."/>
            <person name="Daum C."/>
            <person name="Ramamoorthy G.K."/>
            <person name="Gryganskyi A."/>
            <person name="Culley D."/>
            <person name="Magnuson J.K."/>
            <person name="James T.Y."/>
            <person name="O'Malley M.A."/>
            <person name="Stajich J.E."/>
            <person name="Spatafora J.W."/>
            <person name="Visel A."/>
            <person name="Grigoriev I.V."/>
        </authorList>
    </citation>
    <scope>NUCLEOTIDE SEQUENCE [LARGE SCALE GENOMIC DNA]</scope>
    <source>
        <strain evidence="2 3">S4</strain>
    </source>
</reference>
<gene>
    <name evidence="2" type="ORF">BCR32DRAFT_270432</name>
</gene>
<evidence type="ECO:0000256" key="1">
    <source>
        <dbReference type="SAM" id="MobiDB-lite"/>
    </source>
</evidence>
<name>A0A1Y1WX22_9FUNG</name>
<feature type="compositionally biased region" description="Basic and acidic residues" evidence="1">
    <location>
        <begin position="26"/>
        <end position="50"/>
    </location>
</feature>
<feature type="region of interest" description="Disordered" evidence="1">
    <location>
        <begin position="1"/>
        <end position="83"/>
    </location>
</feature>
<evidence type="ECO:0000313" key="2">
    <source>
        <dbReference type="EMBL" id="ORX77756.1"/>
    </source>
</evidence>
<reference evidence="2 3" key="1">
    <citation type="submission" date="2016-08" db="EMBL/GenBank/DDBJ databases">
        <title>A Parts List for Fungal Cellulosomes Revealed by Comparative Genomics.</title>
        <authorList>
            <consortium name="DOE Joint Genome Institute"/>
            <person name="Haitjema C.H."/>
            <person name="Gilmore S.P."/>
            <person name="Henske J.K."/>
            <person name="Solomon K.V."/>
            <person name="De Groot R."/>
            <person name="Kuo A."/>
            <person name="Mondo S.J."/>
            <person name="Salamov A.A."/>
            <person name="Labutti K."/>
            <person name="Zhao Z."/>
            <person name="Chiniquy J."/>
            <person name="Barry K."/>
            <person name="Brewer H.M."/>
            <person name="Purvine S.O."/>
            <person name="Wright A.T."/>
            <person name="Boxma B."/>
            <person name="Van Alen T."/>
            <person name="Hackstein J.H."/>
            <person name="Baker S.E."/>
            <person name="Grigoriev I.V."/>
            <person name="O'Malley M.A."/>
        </authorList>
    </citation>
    <scope>NUCLEOTIDE SEQUENCE [LARGE SCALE GENOMIC DNA]</scope>
    <source>
        <strain evidence="2 3">S4</strain>
    </source>
</reference>
<dbReference type="AlphaFoldDB" id="A0A1Y1WX22"/>
<proteinExistence type="predicted"/>
<dbReference type="OrthoDB" id="10458589at2759"/>
<keyword evidence="3" id="KW-1185">Reference proteome</keyword>
<protein>
    <submittedName>
        <fullName evidence="2">Uncharacterized protein</fullName>
    </submittedName>
</protein>
<dbReference type="Proteomes" id="UP000193944">
    <property type="component" value="Unassembled WGS sequence"/>
</dbReference>
<accession>A0A1Y1WX22</accession>
<dbReference type="EMBL" id="MCFG01000235">
    <property type="protein sequence ID" value="ORX77756.1"/>
    <property type="molecule type" value="Genomic_DNA"/>
</dbReference>